<dbReference type="EMBL" id="LR899956">
    <property type="protein sequence ID" value="CAD7243488.1"/>
    <property type="molecule type" value="Genomic_DNA"/>
</dbReference>
<evidence type="ECO:0000313" key="2">
    <source>
        <dbReference type="Proteomes" id="UP000677054"/>
    </source>
</evidence>
<gene>
    <name evidence="1" type="ORF">DSTB1V02_LOCUS3406</name>
</gene>
<dbReference type="AlphaFoldDB" id="A0A7R9A4Z3"/>
<evidence type="ECO:0000313" key="1">
    <source>
        <dbReference type="EMBL" id="CAD7243488.1"/>
    </source>
</evidence>
<name>A0A7R9A4Z3_9CRUS</name>
<proteinExistence type="predicted"/>
<dbReference type="Proteomes" id="UP000677054">
    <property type="component" value="Unassembled WGS sequence"/>
</dbReference>
<reference evidence="1" key="1">
    <citation type="submission" date="2020-11" db="EMBL/GenBank/DDBJ databases">
        <authorList>
            <person name="Tran Van P."/>
        </authorList>
    </citation>
    <scope>NUCLEOTIDE SEQUENCE</scope>
</reference>
<protein>
    <submittedName>
        <fullName evidence="1">Uncharacterized protein</fullName>
    </submittedName>
</protein>
<organism evidence="1">
    <name type="scientific">Darwinula stevensoni</name>
    <dbReference type="NCBI Taxonomy" id="69355"/>
    <lineage>
        <taxon>Eukaryota</taxon>
        <taxon>Metazoa</taxon>
        <taxon>Ecdysozoa</taxon>
        <taxon>Arthropoda</taxon>
        <taxon>Crustacea</taxon>
        <taxon>Oligostraca</taxon>
        <taxon>Ostracoda</taxon>
        <taxon>Podocopa</taxon>
        <taxon>Podocopida</taxon>
        <taxon>Darwinulocopina</taxon>
        <taxon>Darwinuloidea</taxon>
        <taxon>Darwinulidae</taxon>
        <taxon>Darwinula</taxon>
    </lineage>
</organism>
<accession>A0A7R9A4Z3</accession>
<keyword evidence="2" id="KW-1185">Reference proteome</keyword>
<dbReference type="EMBL" id="CAJPEV010000439">
    <property type="protein sequence ID" value="CAG0885307.1"/>
    <property type="molecule type" value="Genomic_DNA"/>
</dbReference>
<sequence>MAIYTRPMKSNATPVFVVVDDYAKRNTLVNIFTSSFPTCPVLFYDYIRKSKGFGYQMQWVGNSGSKGSIPLLFVTEVEMKGCYPTNTIIILDLPGSKWKNYNRLIATTGDNKIIVIEEEDLDTGKFSYVVQKVSGWKIDKGKLNINGDFYRGLERLLEENEEKVIDTIGISSAQSPPLVNIDWDVLKAYKKESKEELKYWLTGIFGYPASGKSRKVDHLIQRATMDGERVLLIHAGGLVSLELCEQRWKPRAAVQVVWTILKYIRSLLDILNTPAVKNKKKENMMEPLIVVVEDCPLRKGLIDEKEIEILMARLKNENIKLIVSFESHSEHAQQIVVEEIVNMLENKEGCTAIRLQPSTDLRLIRHIQENETSIFLELGTKNLHTSSKPSAFLYGEKVILMKFTCSGKHGGYICRRKACCEPCVGNDERVLSLFLKSALDRVKGNEMPHVLVSDKRQLSSLKKAFPDSHGIQFSHPEDFRGYESSVVISINPTDEWLLEVVSRSRLQLIIIDNNPSHDDLWETMVRENRLQLLHSHISDDVEESSLRSLLELDAKGKFLKCPSWDDAGRRIGKEAMGRSDVLDENTGAIISFHPEEIFNTTPWPLRNSSCPFTDWGYYWLGFDEEVPRIDEGNMEKILQILKQNGVEWDIEDYPPVPLDIQRIEDGSSGVLESLSVALTGSLLHLPLLQRKLGMENSHDPLSLMQSAANLLQRPIIILGDCTPCTILPQETMLKESYGILNVFMRTDKDCNQRVKIHPVVIGLGRIDRLDLLSSFDRLALLDSGGGALLDCLNHQCRPSRIDRRELLSPLGRLNHLGRLGRLDLLGPIPPFCGHRILESLYLFGHLGELQERQNRLIHWD</sequence>